<dbReference type="EMBL" id="BOLY01000004">
    <property type="protein sequence ID" value="GIZ43867.1"/>
    <property type="molecule type" value="Genomic_DNA"/>
</dbReference>
<proteinExistence type="predicted"/>
<sequence>MSSIVDRAFTEEYNAAVDLYDDDKLEECITKAKTILADSYCPRHHRIKTFALLGNTLGDWTEAWEYYVEAHTLWRILRRWNPVGEDEKVDAALAEMRHALEALKSALDEEKRRDRSDCEDCKAV</sequence>
<reference evidence="1 2" key="1">
    <citation type="submission" date="2021-01" db="EMBL/GenBank/DDBJ databases">
        <title>Cercospora kikuchii MAFF 305040 whole genome shotgun sequence.</title>
        <authorList>
            <person name="Kashiwa T."/>
            <person name="Suzuki T."/>
        </authorList>
    </citation>
    <scope>NUCLEOTIDE SEQUENCE [LARGE SCALE GENOMIC DNA]</scope>
    <source>
        <strain evidence="1 2">MAFF 305040</strain>
    </source>
</reference>
<evidence type="ECO:0000313" key="1">
    <source>
        <dbReference type="EMBL" id="GIZ43867.1"/>
    </source>
</evidence>
<dbReference type="GeneID" id="68292655"/>
<dbReference type="Proteomes" id="UP000825890">
    <property type="component" value="Unassembled WGS sequence"/>
</dbReference>
<evidence type="ECO:0000313" key="2">
    <source>
        <dbReference type="Proteomes" id="UP000825890"/>
    </source>
</evidence>
<accession>A0A9P3CM30</accession>
<name>A0A9P3CM30_9PEZI</name>
<organism evidence="1 2">
    <name type="scientific">Cercospora kikuchii</name>
    <dbReference type="NCBI Taxonomy" id="84275"/>
    <lineage>
        <taxon>Eukaryota</taxon>
        <taxon>Fungi</taxon>
        <taxon>Dikarya</taxon>
        <taxon>Ascomycota</taxon>
        <taxon>Pezizomycotina</taxon>
        <taxon>Dothideomycetes</taxon>
        <taxon>Dothideomycetidae</taxon>
        <taxon>Mycosphaerellales</taxon>
        <taxon>Mycosphaerellaceae</taxon>
        <taxon>Cercospora</taxon>
    </lineage>
</organism>
<protein>
    <submittedName>
        <fullName evidence="1">Uncharacterized protein</fullName>
    </submittedName>
</protein>
<comment type="caution">
    <text evidence="1">The sequence shown here is derived from an EMBL/GenBank/DDBJ whole genome shotgun (WGS) entry which is preliminary data.</text>
</comment>
<dbReference type="RefSeq" id="XP_044658354.1">
    <property type="nucleotide sequence ID" value="XM_044802419.1"/>
</dbReference>
<dbReference type="AlphaFoldDB" id="A0A9P3CM30"/>
<dbReference type="OrthoDB" id="3440281at2759"/>
<gene>
    <name evidence="1" type="ORF">CKM354_000708000</name>
</gene>
<keyword evidence="2" id="KW-1185">Reference proteome</keyword>